<dbReference type="SMART" id="SM00220">
    <property type="entry name" value="S_TKc"/>
    <property type="match status" value="1"/>
</dbReference>
<dbReference type="Proteomes" id="UP000016761">
    <property type="component" value="Unassembled WGS sequence"/>
</dbReference>
<sequence>MKNSASNSLIIQALQAHAQQLLPTVTQVFSVLQYGEIVHQRIGQTNTVHTKKSQNTPTQHIRKTGYQGLTRATHSQFGHVMIKWQLVSHASHDSSDLAHEIDVLRSLNLLSQTQNHSAAIAPLILAHHKLDVQALGQSQHLTALVMVYYPNGSLAKQLSRQKYPLLTNKQKQYFIKQTANLIANLHNTGWLHNDIKPSNILLSYTSIDSNHIVPDLILIDFALAEKVDKPIKAHPFGTPAYLAPERWQGQAATVQSDIYAFGIMMVKILTGARPFNINTQSSDPMIDWTIQHCQQPIPRLPTEYSHYQFIIDKALAKRIEKRYQTMDKILLDLDRV</sequence>
<dbReference type="STRING" id="1354303.M917_2431"/>
<dbReference type="GO" id="GO:0005737">
    <property type="term" value="C:cytoplasm"/>
    <property type="evidence" value="ECO:0007669"/>
    <property type="project" value="TreeGrafter"/>
</dbReference>
<dbReference type="InterPro" id="IPR011009">
    <property type="entry name" value="Kinase-like_dom_sf"/>
</dbReference>
<reference evidence="2 3" key="1">
    <citation type="journal article" date="2013" name="Genome Announc.">
        <title>Draft Genome Sequence of Psychrobacter aquaticus Strain CMS 56T, Isolated from a Cyanobacterial Mat Sample Collected from Water Bodies in the McMurdo Dry Valley Region of Antarctica.</title>
        <authorList>
            <person name="Reddy G.S."/>
            <person name="Ara S."/>
            <person name="Singh A."/>
            <person name="Kumar Pinnaka A."/>
            <person name="Shivaji S."/>
        </authorList>
    </citation>
    <scope>NUCLEOTIDE SEQUENCE [LARGE SCALE GENOMIC DNA]</scope>
    <source>
        <strain evidence="2 3">CMS 56</strain>
    </source>
</reference>
<dbReference type="EC" id="2.7.11.1" evidence="2"/>
<name>U4T340_9GAMM</name>
<comment type="caution">
    <text evidence="2">The sequence shown here is derived from an EMBL/GenBank/DDBJ whole genome shotgun (WGS) entry which is preliminary data.</text>
</comment>
<proteinExistence type="predicted"/>
<dbReference type="PROSITE" id="PS50011">
    <property type="entry name" value="PROTEIN_KINASE_DOM"/>
    <property type="match status" value="1"/>
</dbReference>
<gene>
    <name evidence="2" type="ORF">M917_2431</name>
</gene>
<dbReference type="Pfam" id="PF00069">
    <property type="entry name" value="Pkinase"/>
    <property type="match status" value="1"/>
</dbReference>
<dbReference type="SUPFAM" id="SSF56112">
    <property type="entry name" value="Protein kinase-like (PK-like)"/>
    <property type="match status" value="1"/>
</dbReference>
<dbReference type="PATRIC" id="fig|1354303.4.peg.2395"/>
<dbReference type="eggNOG" id="COG0515">
    <property type="taxonomic scope" value="Bacteria"/>
</dbReference>
<keyword evidence="2" id="KW-0723">Serine/threonine-protein kinase</keyword>
<accession>U4T340</accession>
<dbReference type="GO" id="GO:0005524">
    <property type="term" value="F:ATP binding"/>
    <property type="evidence" value="ECO:0007669"/>
    <property type="project" value="InterPro"/>
</dbReference>
<dbReference type="PANTHER" id="PTHR24348:SF68">
    <property type="entry name" value="SERINE_THREONINE-PROTEIN KINASE ATG1C"/>
    <property type="match status" value="1"/>
</dbReference>
<keyword evidence="2" id="KW-0418">Kinase</keyword>
<dbReference type="InterPro" id="IPR000719">
    <property type="entry name" value="Prot_kinase_dom"/>
</dbReference>
<organism evidence="2 3">
    <name type="scientific">Psychrobacter aquaticus CMS 56</name>
    <dbReference type="NCBI Taxonomy" id="1354303"/>
    <lineage>
        <taxon>Bacteria</taxon>
        <taxon>Pseudomonadati</taxon>
        <taxon>Pseudomonadota</taxon>
        <taxon>Gammaproteobacteria</taxon>
        <taxon>Moraxellales</taxon>
        <taxon>Moraxellaceae</taxon>
        <taxon>Psychrobacter</taxon>
    </lineage>
</organism>
<protein>
    <submittedName>
        <fullName evidence="2">Serine/threonine protein kinase</fullName>
        <ecNumber evidence="2">2.7.11.1</ecNumber>
    </submittedName>
</protein>
<dbReference type="InterPro" id="IPR045269">
    <property type="entry name" value="Atg1-like"/>
</dbReference>
<dbReference type="OrthoDB" id="9801841at2"/>
<dbReference type="Gene3D" id="1.10.510.10">
    <property type="entry name" value="Transferase(Phosphotransferase) domain 1"/>
    <property type="match status" value="1"/>
</dbReference>
<keyword evidence="3" id="KW-1185">Reference proteome</keyword>
<dbReference type="AlphaFoldDB" id="U4T340"/>
<keyword evidence="2" id="KW-0808">Transferase</keyword>
<evidence type="ECO:0000259" key="1">
    <source>
        <dbReference type="PROSITE" id="PS50011"/>
    </source>
</evidence>
<evidence type="ECO:0000313" key="2">
    <source>
        <dbReference type="EMBL" id="ERL55085.1"/>
    </source>
</evidence>
<dbReference type="RefSeq" id="WP_021815049.1">
    <property type="nucleotide sequence ID" value="NZ_AUSW01000034.1"/>
</dbReference>
<dbReference type="GO" id="GO:0004674">
    <property type="term" value="F:protein serine/threonine kinase activity"/>
    <property type="evidence" value="ECO:0007669"/>
    <property type="project" value="UniProtKB-KW"/>
</dbReference>
<dbReference type="EMBL" id="AUSW01000034">
    <property type="protein sequence ID" value="ERL55085.1"/>
    <property type="molecule type" value="Genomic_DNA"/>
</dbReference>
<dbReference type="PANTHER" id="PTHR24348">
    <property type="entry name" value="SERINE/THREONINE-PROTEIN KINASE UNC-51-RELATED"/>
    <property type="match status" value="1"/>
</dbReference>
<evidence type="ECO:0000313" key="3">
    <source>
        <dbReference type="Proteomes" id="UP000016761"/>
    </source>
</evidence>
<feature type="domain" description="Protein kinase" evidence="1">
    <location>
        <begin position="36"/>
        <end position="336"/>
    </location>
</feature>